<dbReference type="InterPro" id="IPR001647">
    <property type="entry name" value="HTH_TetR"/>
</dbReference>
<evidence type="ECO:0000256" key="5">
    <source>
        <dbReference type="SAM" id="MobiDB-lite"/>
    </source>
</evidence>
<keyword evidence="1" id="KW-0805">Transcription regulation</keyword>
<dbReference type="Proteomes" id="UP001370348">
    <property type="component" value="Chromosome"/>
</dbReference>
<dbReference type="SUPFAM" id="SSF46689">
    <property type="entry name" value="Homeodomain-like"/>
    <property type="match status" value="1"/>
</dbReference>
<feature type="domain" description="HTH tetR-type" evidence="6">
    <location>
        <begin position="32"/>
        <end position="92"/>
    </location>
</feature>
<dbReference type="InterPro" id="IPR009057">
    <property type="entry name" value="Homeodomain-like_sf"/>
</dbReference>
<dbReference type="InterPro" id="IPR050109">
    <property type="entry name" value="HTH-type_TetR-like_transc_reg"/>
</dbReference>
<sequence length="221" mass="24969">MSESRSDEPRPSRPAPPSSAEKTRRSQRERRENTMAKLVEATIDSLREVGYAATSVKEVCRRSGISHGGLFRHYPAMLDLIIAAAEEVAHRQIAEFEKRFWGGGGAEPTLAEAMRKLRDACRSPVNAVWYELLVAARTDEPLRRALEAPLLRYYNAIRDTALRVPGIEAIPPELFETMLFTLVHVFDGESLVRTVRPHRELEERRMDLLLGLIALLLSPRA</sequence>
<dbReference type="Gene3D" id="1.10.357.10">
    <property type="entry name" value="Tetracycline Repressor, domain 2"/>
    <property type="match status" value="1"/>
</dbReference>
<evidence type="ECO:0000256" key="1">
    <source>
        <dbReference type="ARBA" id="ARBA00023015"/>
    </source>
</evidence>
<evidence type="ECO:0000313" key="8">
    <source>
        <dbReference type="Proteomes" id="UP001370348"/>
    </source>
</evidence>
<proteinExistence type="predicted"/>
<dbReference type="RefSeq" id="WP_394828722.1">
    <property type="nucleotide sequence ID" value="NZ_CP089984.1"/>
</dbReference>
<dbReference type="PANTHER" id="PTHR30055">
    <property type="entry name" value="HTH-TYPE TRANSCRIPTIONAL REGULATOR RUTR"/>
    <property type="match status" value="1"/>
</dbReference>
<evidence type="ECO:0000259" key="6">
    <source>
        <dbReference type="PROSITE" id="PS50977"/>
    </source>
</evidence>
<protein>
    <submittedName>
        <fullName evidence="7">TetR/AcrR family transcriptional regulator</fullName>
    </submittedName>
</protein>
<feature type="region of interest" description="Disordered" evidence="5">
    <location>
        <begin position="1"/>
        <end position="32"/>
    </location>
</feature>
<keyword evidence="3" id="KW-0804">Transcription</keyword>
<evidence type="ECO:0000256" key="4">
    <source>
        <dbReference type="PROSITE-ProRule" id="PRU00335"/>
    </source>
</evidence>
<gene>
    <name evidence="7" type="ORF">LZC94_17895</name>
</gene>
<dbReference type="EMBL" id="CP089984">
    <property type="protein sequence ID" value="WXB19099.1"/>
    <property type="molecule type" value="Genomic_DNA"/>
</dbReference>
<feature type="DNA-binding region" description="H-T-H motif" evidence="4">
    <location>
        <begin position="55"/>
        <end position="74"/>
    </location>
</feature>
<accession>A0ABZ2M9B1</accession>
<reference evidence="7 8" key="1">
    <citation type="submission" date="2021-12" db="EMBL/GenBank/DDBJ databases">
        <title>Discovery of the Pendulisporaceae a myxobacterial family with distinct sporulation behavior and unique specialized metabolism.</title>
        <authorList>
            <person name="Garcia R."/>
            <person name="Popoff A."/>
            <person name="Bader C.D."/>
            <person name="Loehr J."/>
            <person name="Walesch S."/>
            <person name="Walt C."/>
            <person name="Boldt J."/>
            <person name="Bunk B."/>
            <person name="Haeckl F.J.F.P.J."/>
            <person name="Gunesch A.P."/>
            <person name="Birkelbach J."/>
            <person name="Nuebel U."/>
            <person name="Pietschmann T."/>
            <person name="Bach T."/>
            <person name="Mueller R."/>
        </authorList>
    </citation>
    <scope>NUCLEOTIDE SEQUENCE [LARGE SCALE GENOMIC DNA]</scope>
    <source>
        <strain evidence="7 8">MSr11954</strain>
    </source>
</reference>
<feature type="compositionally biased region" description="Basic and acidic residues" evidence="5">
    <location>
        <begin position="1"/>
        <end position="11"/>
    </location>
</feature>
<dbReference type="PROSITE" id="PS50977">
    <property type="entry name" value="HTH_TETR_2"/>
    <property type="match status" value="1"/>
</dbReference>
<evidence type="ECO:0000256" key="3">
    <source>
        <dbReference type="ARBA" id="ARBA00023163"/>
    </source>
</evidence>
<organism evidence="7 8">
    <name type="scientific">Pendulispora albinea</name>
    <dbReference type="NCBI Taxonomy" id="2741071"/>
    <lineage>
        <taxon>Bacteria</taxon>
        <taxon>Pseudomonadati</taxon>
        <taxon>Myxococcota</taxon>
        <taxon>Myxococcia</taxon>
        <taxon>Myxococcales</taxon>
        <taxon>Sorangiineae</taxon>
        <taxon>Pendulisporaceae</taxon>
        <taxon>Pendulispora</taxon>
    </lineage>
</organism>
<feature type="compositionally biased region" description="Basic and acidic residues" evidence="5">
    <location>
        <begin position="21"/>
        <end position="32"/>
    </location>
</feature>
<evidence type="ECO:0000313" key="7">
    <source>
        <dbReference type="EMBL" id="WXB19099.1"/>
    </source>
</evidence>
<dbReference type="PANTHER" id="PTHR30055:SF234">
    <property type="entry name" value="HTH-TYPE TRANSCRIPTIONAL REGULATOR BETI"/>
    <property type="match status" value="1"/>
</dbReference>
<evidence type="ECO:0000256" key="2">
    <source>
        <dbReference type="ARBA" id="ARBA00023125"/>
    </source>
</evidence>
<name>A0ABZ2M9B1_9BACT</name>
<keyword evidence="2 4" id="KW-0238">DNA-binding</keyword>
<dbReference type="Pfam" id="PF00440">
    <property type="entry name" value="TetR_N"/>
    <property type="match status" value="1"/>
</dbReference>
<keyword evidence="8" id="KW-1185">Reference proteome</keyword>